<reference evidence="3 4" key="1">
    <citation type="submission" date="2019-10" db="EMBL/GenBank/DDBJ databases">
        <authorList>
            <person name="Palmer J.M."/>
        </authorList>
    </citation>
    <scope>NUCLEOTIDE SEQUENCE [LARGE SCALE GENOMIC DNA]</scope>
    <source>
        <strain evidence="3 4">TWF696</strain>
    </source>
</reference>
<evidence type="ECO:0000259" key="2">
    <source>
        <dbReference type="PROSITE" id="PS50181"/>
    </source>
</evidence>
<dbReference type="InterPro" id="IPR032675">
    <property type="entry name" value="LRR_dom_sf"/>
</dbReference>
<dbReference type="InterPro" id="IPR001810">
    <property type="entry name" value="F-box_dom"/>
</dbReference>
<proteinExistence type="predicted"/>
<sequence>MSSVGLLQVPPEVLEAIFQYVPRRDLKNFALSGPVALHIISPILYRRLSLRLVAVPHDCVNSRRYPCCEEHCLDVEAVDSVLNSTPRALNYVREFVIAPPERAAFRSTSRMQESYILPPGARPNRTLNDRDDFLLRLVLQKLGDASLDNFQSISIPNCDISTKTFAFILRSQPNLRSLKLGRIGVQKQFDHGEIAELERAQGALNLECLEFGEFKEELVFALLQTLRRCAGSLRELSIGSVHLSPVRTNPARARFSPGSREIQSRKRSDPKVSLPRLEKLEISFDTHFPGFLDLFGHLVENCHRLTRIRLNSCDYSHHFILDLIDRGGANIQSFQVDGCFWPSGSMRIFFHKLQPLHTLKLNSHGNVFISDIEPVLEHRDSLKRLWIGCGILGPRINIEDGGDCLCLQTFFDPDTCQYPINSENWPLLEELAMPFVPWEMIPLVHNLRILRLLPTSLDPQRPRNDTEHVVTRFVKKLWEHSMSLYHQRPKLEAVVTGIGRPDRYEIETGTASYYIIRYDGTGDHERPRVKRYSDLTRVLKVCAWSYLFEPRTLDGFWEDARRSSITCSEQQDDDRNYYIEGRRGVGRGIYDSPPLPEPRYHTLVPRSRRDSDIEIDESDIDPF</sequence>
<evidence type="ECO:0000313" key="3">
    <source>
        <dbReference type="EMBL" id="KAK6353625.1"/>
    </source>
</evidence>
<evidence type="ECO:0000256" key="1">
    <source>
        <dbReference type="SAM" id="MobiDB-lite"/>
    </source>
</evidence>
<dbReference type="EMBL" id="JAVHNQ010000003">
    <property type="protein sequence ID" value="KAK6353625.1"/>
    <property type="molecule type" value="Genomic_DNA"/>
</dbReference>
<dbReference type="Proteomes" id="UP001375240">
    <property type="component" value="Unassembled WGS sequence"/>
</dbReference>
<dbReference type="SUPFAM" id="SSF52047">
    <property type="entry name" value="RNI-like"/>
    <property type="match status" value="1"/>
</dbReference>
<dbReference type="AlphaFoldDB" id="A0AAV9V239"/>
<feature type="region of interest" description="Disordered" evidence="1">
    <location>
        <begin position="588"/>
        <end position="623"/>
    </location>
</feature>
<gene>
    <name evidence="3" type="ORF">TWF696_005588</name>
</gene>
<protein>
    <recommendedName>
        <fullName evidence="2">F-box domain-containing protein</fullName>
    </recommendedName>
</protein>
<feature type="domain" description="F-box" evidence="2">
    <location>
        <begin position="3"/>
        <end position="48"/>
    </location>
</feature>
<feature type="compositionally biased region" description="Acidic residues" evidence="1">
    <location>
        <begin position="613"/>
        <end position="623"/>
    </location>
</feature>
<evidence type="ECO:0000313" key="4">
    <source>
        <dbReference type="Proteomes" id="UP001375240"/>
    </source>
</evidence>
<keyword evidence="4" id="KW-1185">Reference proteome</keyword>
<dbReference type="Gene3D" id="3.80.10.10">
    <property type="entry name" value="Ribonuclease Inhibitor"/>
    <property type="match status" value="1"/>
</dbReference>
<accession>A0AAV9V239</accession>
<name>A0AAV9V239_9PEZI</name>
<dbReference type="PROSITE" id="PS50181">
    <property type="entry name" value="FBOX"/>
    <property type="match status" value="1"/>
</dbReference>
<comment type="caution">
    <text evidence="3">The sequence shown here is derived from an EMBL/GenBank/DDBJ whole genome shotgun (WGS) entry which is preliminary data.</text>
</comment>
<organism evidence="3 4">
    <name type="scientific">Orbilia brochopaga</name>
    <dbReference type="NCBI Taxonomy" id="3140254"/>
    <lineage>
        <taxon>Eukaryota</taxon>
        <taxon>Fungi</taxon>
        <taxon>Dikarya</taxon>
        <taxon>Ascomycota</taxon>
        <taxon>Pezizomycotina</taxon>
        <taxon>Orbiliomycetes</taxon>
        <taxon>Orbiliales</taxon>
        <taxon>Orbiliaceae</taxon>
        <taxon>Orbilia</taxon>
    </lineage>
</organism>